<proteinExistence type="predicted"/>
<dbReference type="EMBL" id="SRYW01000001">
    <property type="protein sequence ID" value="TGY37154.1"/>
    <property type="molecule type" value="Genomic_DNA"/>
</dbReference>
<evidence type="ECO:0000256" key="5">
    <source>
        <dbReference type="SAM" id="SignalP"/>
    </source>
</evidence>
<feature type="signal peptide" evidence="5">
    <location>
        <begin position="1"/>
        <end position="26"/>
    </location>
</feature>
<dbReference type="RefSeq" id="WP_136003022.1">
    <property type="nucleotide sequence ID" value="NZ_SRYW01000001.1"/>
</dbReference>
<dbReference type="GO" id="GO:0009279">
    <property type="term" value="C:cell outer membrane"/>
    <property type="evidence" value="ECO:0007669"/>
    <property type="project" value="UniProtKB-SubCell"/>
</dbReference>
<dbReference type="OrthoDB" id="9766643at2"/>
<feature type="domain" description="Secretin/TonB short N-terminal" evidence="6">
    <location>
        <begin position="53"/>
        <end position="104"/>
    </location>
</feature>
<dbReference type="SUPFAM" id="SSF56935">
    <property type="entry name" value="Porins"/>
    <property type="match status" value="1"/>
</dbReference>
<evidence type="ECO:0000313" key="7">
    <source>
        <dbReference type="EMBL" id="TGY37154.1"/>
    </source>
</evidence>
<reference evidence="7 8" key="1">
    <citation type="submission" date="2019-04" db="EMBL/GenBank/DDBJ databases">
        <title>Microbes associate with the intestines of laboratory mice.</title>
        <authorList>
            <person name="Navarre W."/>
            <person name="Wong E."/>
            <person name="Huang K."/>
            <person name="Tropini C."/>
            <person name="Ng K."/>
            <person name="Yu B."/>
        </authorList>
    </citation>
    <scope>NUCLEOTIDE SEQUENCE [LARGE SCALE GENOMIC DNA]</scope>
    <source>
        <strain evidence="7 8">NM62_B4-13</strain>
    </source>
</reference>
<keyword evidence="5" id="KW-0732">Signal</keyword>
<dbReference type="Proteomes" id="UP000306631">
    <property type="component" value="Unassembled WGS sequence"/>
</dbReference>
<dbReference type="Gene3D" id="2.40.170.20">
    <property type="entry name" value="TonB-dependent receptor, beta-barrel domain"/>
    <property type="match status" value="1"/>
</dbReference>
<keyword evidence="3" id="KW-0472">Membrane</keyword>
<dbReference type="InterPro" id="IPR011662">
    <property type="entry name" value="Secretin/TonB_short_N"/>
</dbReference>
<organism evidence="7 8">
    <name type="scientific">Stenotrophomonas maltophilia</name>
    <name type="common">Pseudomonas maltophilia</name>
    <name type="synonym">Xanthomonas maltophilia</name>
    <dbReference type="NCBI Taxonomy" id="40324"/>
    <lineage>
        <taxon>Bacteria</taxon>
        <taxon>Pseudomonadati</taxon>
        <taxon>Pseudomonadota</taxon>
        <taxon>Gammaproteobacteria</taxon>
        <taxon>Lysobacterales</taxon>
        <taxon>Lysobacteraceae</taxon>
        <taxon>Stenotrophomonas</taxon>
        <taxon>Stenotrophomonas maltophilia group</taxon>
    </lineage>
</organism>
<keyword evidence="2" id="KW-0813">Transport</keyword>
<evidence type="ECO:0000313" key="8">
    <source>
        <dbReference type="Proteomes" id="UP000306631"/>
    </source>
</evidence>
<keyword evidence="4" id="KW-0998">Cell outer membrane</keyword>
<dbReference type="InterPro" id="IPR036942">
    <property type="entry name" value="Beta-barrel_TonB_sf"/>
</dbReference>
<comment type="caution">
    <text evidence="7">The sequence shown here is derived from an EMBL/GenBank/DDBJ whole genome shotgun (WGS) entry which is preliminary data.</text>
</comment>
<dbReference type="SMART" id="SM00965">
    <property type="entry name" value="STN"/>
    <property type="match status" value="1"/>
</dbReference>
<evidence type="ECO:0000256" key="1">
    <source>
        <dbReference type="ARBA" id="ARBA00004442"/>
    </source>
</evidence>
<evidence type="ECO:0000256" key="2">
    <source>
        <dbReference type="ARBA" id="ARBA00022448"/>
    </source>
</evidence>
<protein>
    <submittedName>
        <fullName evidence="7">TonB-dependent receptor</fullName>
    </submittedName>
</protein>
<evidence type="ECO:0000256" key="4">
    <source>
        <dbReference type="ARBA" id="ARBA00023237"/>
    </source>
</evidence>
<dbReference type="AlphaFoldDB" id="A0A4S2D9F4"/>
<sequence>MTRSPRFLTTSALTLALLATPLFVAAAPEETQLQPAAVPLGRALSSFAGQHGVALSFDPALAAGRSAPPVADGLSVEAGFSQLLSGSGLRARRRADGSYTVERASGRAPMPALRVEASAGSTYLPSQLPYGQGTRLDEHALQAQVKGNGDIATALRGNPAVQFSDRSRTTRNMGEIRPDDFSINGAPYYQNLFLLDGASFNNDLDPVATAVGTTENTNHNSDVPSAAQGIAVDVDLLESLTVYDANVPATYGGFTGGVVDARTRVAGDAFAGKVWMRMARSAWDQIITNPAQDTTYEESATLAYQPAYDKYRVGARLEGRTQGGLGIIGTVVRSRSEIPLRAYTAGRSTTGNDVNQRTQTRENTAATIALDWSSDTLDLRLGLGYAPTDDRYFIANTKNSWFDLKSGGPTANLSAVWRHGAWTLSQRLSYSDLESSRRSEETTMRHWRPSQAFDWGVAAVSSEGSWGSVDQHDRKLGYTLSVAHDTVTVGRTAHDVQGGLSVQRRDANYKRLNDQYVYQNAVATRSCTLSDGRVDSVSCSLSPLLDGSGNGQYLSMLQLFHAGEFSVSGEEYAAWLQDDIRIGNWSVRPGLRLDRDNVFNQTNLSPRLAVSWDVFGDEDTRINAGVNRYYGRSFFAYLLRDGRERLRESKTRRSASTAWEDVAGTWNVATNRLRDLDSPYADEWSLGLDQRVAGLRISAKYVDRRSRRDVLRRRIGEPLDATLYNRNTFEYTNDGRSDAGIATLTVASREPWTFLGTRNSWQLAADHTDVKRNYNSYEDTLLMDELVRYEGKLMYRHQLPATDYLRPWSARLGTRTELPALGLTWNNSFSYRAGYQGIATGRPETIDGVSVPNLTRQRFSGTWTWDASVEYRRALLRDQEAYVRVEAQNVLNRSNLTSGVAGTAYYEPGRSFWLELGCSF</sequence>
<comment type="subcellular location">
    <subcellularLocation>
        <location evidence="1">Cell outer membrane</location>
    </subcellularLocation>
</comment>
<gene>
    <name evidence="7" type="ORF">E5352_00920</name>
</gene>
<name>A0A4S2D9F4_STEMA</name>
<evidence type="ECO:0000256" key="3">
    <source>
        <dbReference type="ARBA" id="ARBA00023136"/>
    </source>
</evidence>
<accession>A0A4S2D9F4</accession>
<evidence type="ECO:0000259" key="6">
    <source>
        <dbReference type="SMART" id="SM00965"/>
    </source>
</evidence>
<feature type="chain" id="PRO_5021000439" evidence="5">
    <location>
        <begin position="27"/>
        <end position="920"/>
    </location>
</feature>
<keyword evidence="7" id="KW-0675">Receptor</keyword>
<dbReference type="Gene3D" id="3.55.50.30">
    <property type="match status" value="1"/>
</dbReference>